<evidence type="ECO:0000256" key="13">
    <source>
        <dbReference type="ARBA" id="ARBA00023237"/>
    </source>
</evidence>
<evidence type="ECO:0000256" key="4">
    <source>
        <dbReference type="ARBA" id="ARBA00022452"/>
    </source>
</evidence>
<dbReference type="InterPro" id="IPR010105">
    <property type="entry name" value="TonB_sidphr_rcpt"/>
</dbReference>
<evidence type="ECO:0000256" key="7">
    <source>
        <dbReference type="ARBA" id="ARBA00022729"/>
    </source>
</evidence>
<dbReference type="GO" id="GO:0015344">
    <property type="term" value="F:siderophore uptake transmembrane transporter activity"/>
    <property type="evidence" value="ECO:0007669"/>
    <property type="project" value="TreeGrafter"/>
</dbReference>
<gene>
    <name evidence="19" type="ORF">DC20_17250</name>
</gene>
<evidence type="ECO:0000256" key="16">
    <source>
        <dbReference type="SAM" id="SignalP"/>
    </source>
</evidence>
<evidence type="ECO:0000256" key="14">
    <source>
        <dbReference type="PROSITE-ProRule" id="PRU01360"/>
    </source>
</evidence>
<dbReference type="InterPro" id="IPR036942">
    <property type="entry name" value="Beta-barrel_TonB_sf"/>
</dbReference>
<dbReference type="Gene3D" id="2.40.170.20">
    <property type="entry name" value="TonB-dependent receptor, beta-barrel domain"/>
    <property type="match status" value="1"/>
</dbReference>
<dbReference type="CDD" id="cd01347">
    <property type="entry name" value="ligand_gated_channel"/>
    <property type="match status" value="1"/>
</dbReference>
<dbReference type="Pfam" id="PF13620">
    <property type="entry name" value="CarboxypepD_reg"/>
    <property type="match status" value="1"/>
</dbReference>
<accession>A0A0P0D0R9</accession>
<evidence type="ECO:0000256" key="8">
    <source>
        <dbReference type="ARBA" id="ARBA00023004"/>
    </source>
</evidence>
<evidence type="ECO:0000256" key="1">
    <source>
        <dbReference type="ARBA" id="ARBA00004571"/>
    </source>
</evidence>
<keyword evidence="10 15" id="KW-0798">TonB box</keyword>
<evidence type="ECO:0000313" key="20">
    <source>
        <dbReference type="Proteomes" id="UP000061382"/>
    </source>
</evidence>
<keyword evidence="4 14" id="KW-1134">Transmembrane beta strand</keyword>
<keyword evidence="12" id="KW-0675">Receptor</keyword>
<evidence type="ECO:0000256" key="6">
    <source>
        <dbReference type="ARBA" id="ARBA00022692"/>
    </source>
</evidence>
<proteinExistence type="inferred from homology"/>
<evidence type="ECO:0000256" key="9">
    <source>
        <dbReference type="ARBA" id="ARBA00023065"/>
    </source>
</evidence>
<dbReference type="InterPro" id="IPR000531">
    <property type="entry name" value="Beta-barrel_TonB"/>
</dbReference>
<dbReference type="SUPFAM" id="SSF56935">
    <property type="entry name" value="Porins"/>
    <property type="match status" value="1"/>
</dbReference>
<dbReference type="InterPro" id="IPR012910">
    <property type="entry name" value="Plug_dom"/>
</dbReference>
<comment type="similarity">
    <text evidence="2 14 15">Belongs to the TonB-dependent receptor family.</text>
</comment>
<dbReference type="EMBL" id="CP012643">
    <property type="protein sequence ID" value="ALJ00400.1"/>
    <property type="molecule type" value="Genomic_DNA"/>
</dbReference>
<evidence type="ECO:0000256" key="3">
    <source>
        <dbReference type="ARBA" id="ARBA00022448"/>
    </source>
</evidence>
<dbReference type="InterPro" id="IPR013784">
    <property type="entry name" value="Carb-bd-like_fold"/>
</dbReference>
<sequence>MQYSYTPSLTSSKSVLFALLILLSSSIAFAQHGGLRGRVTSSDGEPAAYVSVMLVELNKATITSEEGAFMFRNVPAGDYTLQATCIGFNALEQTVRVFHGKTVMHDFSLVKKDQRIGEVVVTGKQTLNEKPLSVGKVPIKPMDLPQSVTVIGGEVLERQQTQVLSEVLQNVNGVYLSGTTGGTQEEISGRGFAFSSSNTFKNGSRYNNSVMPEMTSLERVEVMKGSNAILFGNVAAGGVLNLVTKKPRFENGGEVSMRVGSYDYYKPSLDVYGAINNSEKVAYRLNTTYLNSGSFRDGVTAERFYINPSLLVKAGDKTDILLEGDYLKDSRTPDYGVGAINYQIAQVPRNTFLGVSFAENNVEQKSAMATITHRLNQHWEIRSTNSFQNYEANQISTTRPTGFIKAKDGSYNGDLVRGLQRTATNEKYYLTQLDITGKFRTGFMEHTLLVGGDADRYDTRTPAFISIAAYDTINIYNADKYEQRSNIPSFGRRTYDTKTLTNRFGVYVQDLISLSEKWKVLAGMRYSAIDVEGEGNTVVKGTDTRTTSSSYDYAFSPRAGIVFQPTSNMSLFASYANSFTPNTGTDIYNNPLDPSIIDQYEVGMKNELFNGLLSANLTLYQIKNSAFPQIALFTADGTSNTNTNIRELAGEITSKGVEVDLMSKSINGLSFIGGYSYNDTRYTKSNIYYENDRLRYNPAHTANASVYYTFQNARLSGLNLGLSSFYAGERLAGRNTRLTVANDVYRLIALPDYVLFDAHVGYSIQRLSLRLKMTNLLDKFTYNGHDDNSINPIAPRQFMATIAYKL</sequence>
<name>A0A0P0D0R9_9BACT</name>
<evidence type="ECO:0000256" key="12">
    <source>
        <dbReference type="ARBA" id="ARBA00023170"/>
    </source>
</evidence>
<dbReference type="GO" id="GO:0015891">
    <property type="term" value="P:siderophore transport"/>
    <property type="evidence" value="ECO:0007669"/>
    <property type="project" value="InterPro"/>
</dbReference>
<keyword evidence="11 14" id="KW-0472">Membrane</keyword>
<evidence type="ECO:0000256" key="2">
    <source>
        <dbReference type="ARBA" id="ARBA00009810"/>
    </source>
</evidence>
<keyword evidence="3 14" id="KW-0813">Transport</keyword>
<dbReference type="GO" id="GO:0030246">
    <property type="term" value="F:carbohydrate binding"/>
    <property type="evidence" value="ECO:0007669"/>
    <property type="project" value="InterPro"/>
</dbReference>
<feature type="domain" description="TonB-dependent receptor-like beta-barrel" evidence="17">
    <location>
        <begin position="314"/>
        <end position="776"/>
    </location>
</feature>
<dbReference type="Gene3D" id="2.170.130.10">
    <property type="entry name" value="TonB-dependent receptor, plug domain"/>
    <property type="match status" value="1"/>
</dbReference>
<protein>
    <recommendedName>
        <fullName evidence="21">TonB-dependent receptor</fullName>
    </recommendedName>
</protein>
<keyword evidence="9" id="KW-0406">Ion transport</keyword>
<dbReference type="GO" id="GO:0009279">
    <property type="term" value="C:cell outer membrane"/>
    <property type="evidence" value="ECO:0007669"/>
    <property type="project" value="UniProtKB-SubCell"/>
</dbReference>
<organism evidence="19 20">
    <name type="scientific">Rufibacter tibetensis</name>
    <dbReference type="NCBI Taxonomy" id="512763"/>
    <lineage>
        <taxon>Bacteria</taxon>
        <taxon>Pseudomonadati</taxon>
        <taxon>Bacteroidota</taxon>
        <taxon>Cytophagia</taxon>
        <taxon>Cytophagales</taxon>
        <taxon>Hymenobacteraceae</taxon>
        <taxon>Rufibacter</taxon>
    </lineage>
</organism>
<evidence type="ECO:0000256" key="15">
    <source>
        <dbReference type="RuleBase" id="RU003357"/>
    </source>
</evidence>
<dbReference type="AlphaFoldDB" id="A0A0P0D0R9"/>
<dbReference type="Pfam" id="PF07715">
    <property type="entry name" value="Plug"/>
    <property type="match status" value="1"/>
</dbReference>
<comment type="subcellular location">
    <subcellularLocation>
        <location evidence="1 14">Cell outer membrane</location>
        <topology evidence="1 14">Multi-pass membrane protein</topology>
    </subcellularLocation>
</comment>
<dbReference type="Proteomes" id="UP000061382">
    <property type="component" value="Chromosome"/>
</dbReference>
<feature type="chain" id="PRO_5006043132" description="TonB-dependent receptor" evidence="16">
    <location>
        <begin position="31"/>
        <end position="806"/>
    </location>
</feature>
<dbReference type="SUPFAM" id="SSF49452">
    <property type="entry name" value="Starch-binding domain-like"/>
    <property type="match status" value="1"/>
</dbReference>
<keyword evidence="5" id="KW-0410">Iron transport</keyword>
<dbReference type="KEGG" id="rti:DC20_17250"/>
<dbReference type="RefSeq" id="WP_062544970.1">
    <property type="nucleotide sequence ID" value="NZ_CP012643.1"/>
</dbReference>
<dbReference type="Pfam" id="PF00593">
    <property type="entry name" value="TonB_dep_Rec_b-barrel"/>
    <property type="match status" value="1"/>
</dbReference>
<dbReference type="GO" id="GO:0038023">
    <property type="term" value="F:signaling receptor activity"/>
    <property type="evidence" value="ECO:0007669"/>
    <property type="project" value="InterPro"/>
</dbReference>
<dbReference type="PROSITE" id="PS52016">
    <property type="entry name" value="TONB_DEPENDENT_REC_3"/>
    <property type="match status" value="1"/>
</dbReference>
<evidence type="ECO:0000256" key="5">
    <source>
        <dbReference type="ARBA" id="ARBA00022496"/>
    </source>
</evidence>
<dbReference type="PANTHER" id="PTHR32552:SF68">
    <property type="entry name" value="FERRICHROME OUTER MEMBRANE TRANSPORTER_PHAGE RECEPTOR"/>
    <property type="match status" value="1"/>
</dbReference>
<keyword evidence="20" id="KW-1185">Reference proteome</keyword>
<dbReference type="InterPro" id="IPR037066">
    <property type="entry name" value="Plug_dom_sf"/>
</dbReference>
<dbReference type="InterPro" id="IPR039426">
    <property type="entry name" value="TonB-dep_rcpt-like"/>
</dbReference>
<dbReference type="Gene3D" id="2.60.40.1120">
    <property type="entry name" value="Carboxypeptidase-like, regulatory domain"/>
    <property type="match status" value="1"/>
</dbReference>
<reference evidence="19 20" key="1">
    <citation type="submission" date="2015-08" db="EMBL/GenBank/DDBJ databases">
        <title>Complete genome sequence of Rufibacter tibetensis strain 1351t, a radiation-resistant bacterium from tibet plateau.</title>
        <authorList>
            <person name="Dai J."/>
        </authorList>
    </citation>
    <scope>NUCLEOTIDE SEQUENCE [LARGE SCALE GENOMIC DNA]</scope>
    <source>
        <strain evidence="19 20">1351</strain>
    </source>
</reference>
<dbReference type="PATRIC" id="fig|512763.3.peg.3794"/>
<evidence type="ECO:0000259" key="17">
    <source>
        <dbReference type="Pfam" id="PF00593"/>
    </source>
</evidence>
<evidence type="ECO:0000256" key="10">
    <source>
        <dbReference type="ARBA" id="ARBA00023077"/>
    </source>
</evidence>
<feature type="signal peptide" evidence="16">
    <location>
        <begin position="1"/>
        <end position="30"/>
    </location>
</feature>
<evidence type="ECO:0000256" key="11">
    <source>
        <dbReference type="ARBA" id="ARBA00023136"/>
    </source>
</evidence>
<keyword evidence="6 14" id="KW-0812">Transmembrane</keyword>
<dbReference type="OrthoDB" id="9758472at2"/>
<evidence type="ECO:0000313" key="19">
    <source>
        <dbReference type="EMBL" id="ALJ00400.1"/>
    </source>
</evidence>
<keyword evidence="13 14" id="KW-0998">Cell outer membrane</keyword>
<dbReference type="NCBIfam" id="TIGR01783">
    <property type="entry name" value="TonB-siderophor"/>
    <property type="match status" value="1"/>
</dbReference>
<evidence type="ECO:0000259" key="18">
    <source>
        <dbReference type="Pfam" id="PF07715"/>
    </source>
</evidence>
<feature type="domain" description="TonB-dependent receptor plug" evidence="18">
    <location>
        <begin position="141"/>
        <end position="239"/>
    </location>
</feature>
<evidence type="ECO:0008006" key="21">
    <source>
        <dbReference type="Google" id="ProtNLM"/>
    </source>
</evidence>
<keyword evidence="7 16" id="KW-0732">Signal</keyword>
<dbReference type="PANTHER" id="PTHR32552">
    <property type="entry name" value="FERRICHROME IRON RECEPTOR-RELATED"/>
    <property type="match status" value="1"/>
</dbReference>
<keyword evidence="8" id="KW-0408">Iron</keyword>